<dbReference type="Pfam" id="PF13855">
    <property type="entry name" value="LRR_8"/>
    <property type="match status" value="3"/>
</dbReference>
<evidence type="ECO:0000313" key="5">
    <source>
        <dbReference type="EnsemblProtists" id="EKX51046"/>
    </source>
</evidence>
<evidence type="ECO:0000256" key="2">
    <source>
        <dbReference type="ARBA" id="ARBA00022729"/>
    </source>
</evidence>
<feature type="non-terminal residue" evidence="4">
    <location>
        <position position="1"/>
    </location>
</feature>
<dbReference type="OrthoDB" id="5984255at2759"/>
<dbReference type="FunFam" id="3.80.10.10:FF:001164">
    <property type="entry name" value="GH01279p"/>
    <property type="match status" value="1"/>
</dbReference>
<evidence type="ECO:0000313" key="4">
    <source>
        <dbReference type="EMBL" id="EKX51046.1"/>
    </source>
</evidence>
<dbReference type="PANTHER" id="PTHR24373">
    <property type="entry name" value="SLIT RELATED LEUCINE-RICH REPEAT NEURONAL PROTEIN"/>
    <property type="match status" value="1"/>
</dbReference>
<organism evidence="4">
    <name type="scientific">Guillardia theta (strain CCMP2712)</name>
    <name type="common">Cryptophyte</name>
    <dbReference type="NCBI Taxonomy" id="905079"/>
    <lineage>
        <taxon>Eukaryota</taxon>
        <taxon>Cryptophyceae</taxon>
        <taxon>Pyrenomonadales</taxon>
        <taxon>Geminigeraceae</taxon>
        <taxon>Guillardia</taxon>
    </lineage>
</organism>
<dbReference type="InterPro" id="IPR001611">
    <property type="entry name" value="Leu-rich_rpt"/>
</dbReference>
<dbReference type="InterPro" id="IPR003591">
    <property type="entry name" value="Leu-rich_rpt_typical-subtyp"/>
</dbReference>
<keyword evidence="3" id="KW-0677">Repeat</keyword>
<evidence type="ECO:0000256" key="3">
    <source>
        <dbReference type="ARBA" id="ARBA00022737"/>
    </source>
</evidence>
<dbReference type="SMART" id="SM00364">
    <property type="entry name" value="LRR_BAC"/>
    <property type="match status" value="5"/>
</dbReference>
<dbReference type="HOGENOM" id="CLU_000288_18_6_1"/>
<reference evidence="6" key="2">
    <citation type="submission" date="2012-11" db="EMBL/GenBank/DDBJ databases">
        <authorList>
            <person name="Kuo A."/>
            <person name="Curtis B.A."/>
            <person name="Tanifuji G."/>
            <person name="Burki F."/>
            <person name="Gruber A."/>
            <person name="Irimia M."/>
            <person name="Maruyama S."/>
            <person name="Arias M.C."/>
            <person name="Ball S.G."/>
            <person name="Gile G.H."/>
            <person name="Hirakawa Y."/>
            <person name="Hopkins J.F."/>
            <person name="Rensing S.A."/>
            <person name="Schmutz J."/>
            <person name="Symeonidi A."/>
            <person name="Elias M."/>
            <person name="Eveleigh R.J."/>
            <person name="Herman E.K."/>
            <person name="Klute M.J."/>
            <person name="Nakayama T."/>
            <person name="Obornik M."/>
            <person name="Reyes-Prieto A."/>
            <person name="Armbrust E.V."/>
            <person name="Aves S.J."/>
            <person name="Beiko R.G."/>
            <person name="Coutinho P."/>
            <person name="Dacks J.B."/>
            <person name="Durnford D.G."/>
            <person name="Fast N.M."/>
            <person name="Green B.R."/>
            <person name="Grisdale C."/>
            <person name="Hempe F."/>
            <person name="Henrissat B."/>
            <person name="Hoppner M.P."/>
            <person name="Ishida K.-I."/>
            <person name="Kim E."/>
            <person name="Koreny L."/>
            <person name="Kroth P.G."/>
            <person name="Liu Y."/>
            <person name="Malik S.-B."/>
            <person name="Maier U.G."/>
            <person name="McRose D."/>
            <person name="Mock T."/>
            <person name="Neilson J.A."/>
            <person name="Onodera N.T."/>
            <person name="Poole A.M."/>
            <person name="Pritham E.J."/>
            <person name="Richards T.A."/>
            <person name="Rocap G."/>
            <person name="Roy S.W."/>
            <person name="Sarai C."/>
            <person name="Schaack S."/>
            <person name="Shirato S."/>
            <person name="Slamovits C.H."/>
            <person name="Spencer D.F."/>
            <person name="Suzuki S."/>
            <person name="Worden A.Z."/>
            <person name="Zauner S."/>
            <person name="Barry K."/>
            <person name="Bell C."/>
            <person name="Bharti A.K."/>
            <person name="Crow J.A."/>
            <person name="Grimwood J."/>
            <person name="Kramer R."/>
            <person name="Lindquist E."/>
            <person name="Lucas S."/>
            <person name="Salamov A."/>
            <person name="McFadden G.I."/>
            <person name="Lane C.E."/>
            <person name="Keeling P.J."/>
            <person name="Gray M.W."/>
            <person name="Grigoriev I.V."/>
            <person name="Archibald J.M."/>
        </authorList>
    </citation>
    <scope>NUCLEOTIDE SEQUENCE</scope>
    <source>
        <strain evidence="6">CCMP2712</strain>
    </source>
</reference>
<dbReference type="EMBL" id="JH992976">
    <property type="protein sequence ID" value="EKX51046.1"/>
    <property type="molecule type" value="Genomic_DNA"/>
</dbReference>
<dbReference type="PANTHER" id="PTHR24373:SF275">
    <property type="entry name" value="TIR DOMAIN-CONTAINING PROTEIN"/>
    <property type="match status" value="1"/>
</dbReference>
<dbReference type="GeneID" id="17308003"/>
<name>L1JR54_GUITC</name>
<accession>L1JR54</accession>
<dbReference type="PRINTS" id="PR00019">
    <property type="entry name" value="LEURICHRPT"/>
</dbReference>
<dbReference type="OMA" id="HTINRNA"/>
<dbReference type="AlphaFoldDB" id="L1JR54"/>
<dbReference type="InterPro" id="IPR032675">
    <property type="entry name" value="LRR_dom_sf"/>
</dbReference>
<proteinExistence type="predicted"/>
<protein>
    <submittedName>
        <fullName evidence="4 5">Uncharacterized protein</fullName>
    </submittedName>
</protein>
<dbReference type="RefSeq" id="XP_005838026.1">
    <property type="nucleotide sequence ID" value="XM_005837969.1"/>
</dbReference>
<reference evidence="5" key="3">
    <citation type="submission" date="2015-06" db="UniProtKB">
        <authorList>
            <consortium name="EnsemblProtists"/>
        </authorList>
    </citation>
    <scope>IDENTIFICATION</scope>
</reference>
<keyword evidence="1" id="KW-0433">Leucine-rich repeat</keyword>
<dbReference type="InterPro" id="IPR050328">
    <property type="entry name" value="Dev_Immune_Receptor"/>
</dbReference>
<dbReference type="Gene3D" id="3.80.10.10">
    <property type="entry name" value="Ribonuclease Inhibitor"/>
    <property type="match status" value="3"/>
</dbReference>
<dbReference type="SUPFAM" id="SSF52058">
    <property type="entry name" value="L domain-like"/>
    <property type="match status" value="2"/>
</dbReference>
<dbReference type="PROSITE" id="PS51450">
    <property type="entry name" value="LRR"/>
    <property type="match status" value="4"/>
</dbReference>
<dbReference type="SMART" id="SM00369">
    <property type="entry name" value="LRR_TYP"/>
    <property type="match status" value="7"/>
</dbReference>
<keyword evidence="2" id="KW-0732">Signal</keyword>
<gene>
    <name evidence="4" type="ORF">GUITHDRAFT_49110</name>
</gene>
<dbReference type="eggNOG" id="KOG4194">
    <property type="taxonomic scope" value="Eukaryota"/>
</dbReference>
<dbReference type="Proteomes" id="UP000011087">
    <property type="component" value="Unassembled WGS sequence"/>
</dbReference>
<keyword evidence="6" id="KW-1185">Reference proteome</keyword>
<dbReference type="EnsemblProtists" id="EKX51046">
    <property type="protein sequence ID" value="EKX51046"/>
    <property type="gene ID" value="GUITHDRAFT_49110"/>
</dbReference>
<evidence type="ECO:0000313" key="6">
    <source>
        <dbReference type="Proteomes" id="UP000011087"/>
    </source>
</evidence>
<dbReference type="STRING" id="905079.L1JR54"/>
<dbReference type="SMART" id="SM00365">
    <property type="entry name" value="LRR_SD22"/>
    <property type="match status" value="5"/>
</dbReference>
<evidence type="ECO:0000256" key="1">
    <source>
        <dbReference type="ARBA" id="ARBA00022614"/>
    </source>
</evidence>
<sequence length="337" mass="37692">AGLKSLRTINLRRNHITNLSASVFQGLPNLSEIYIDAIALVSVFQNDISVLNNIHNLNVYNNPYQSVRQLPSGIFSNMTRVTGLRMEVVDDEFLYEDMFIGLSSLRNLMLSYNQISTLPNGVFNGLSGLQTLDLQRNRISSLSASVFDVLSNLDHLTIDASALAIVYQEQDFMSLLERLTRFDVYNDLPKDFLPIFQDSVRNMSRLKTLTLRGIDDTCLQTDIFARLSALTTLDLAWNSLSSLTEGVFNGLSRLDSLYLESNRLIDISTGVFSPLSSLHSLYLYRNQLTKISAGDLRGLSTLTRLDLSNNLLTCVSSNAFTQLTNLADLRLNANDLN</sequence>
<dbReference type="PaxDb" id="55529-EKX51046"/>
<feature type="non-terminal residue" evidence="4">
    <location>
        <position position="337"/>
    </location>
</feature>
<reference evidence="4 6" key="1">
    <citation type="journal article" date="2012" name="Nature">
        <title>Algal genomes reveal evolutionary mosaicism and the fate of nucleomorphs.</title>
        <authorList>
            <consortium name="DOE Joint Genome Institute"/>
            <person name="Curtis B.A."/>
            <person name="Tanifuji G."/>
            <person name="Burki F."/>
            <person name="Gruber A."/>
            <person name="Irimia M."/>
            <person name="Maruyama S."/>
            <person name="Arias M.C."/>
            <person name="Ball S.G."/>
            <person name="Gile G.H."/>
            <person name="Hirakawa Y."/>
            <person name="Hopkins J.F."/>
            <person name="Kuo A."/>
            <person name="Rensing S.A."/>
            <person name="Schmutz J."/>
            <person name="Symeonidi A."/>
            <person name="Elias M."/>
            <person name="Eveleigh R.J."/>
            <person name="Herman E.K."/>
            <person name="Klute M.J."/>
            <person name="Nakayama T."/>
            <person name="Obornik M."/>
            <person name="Reyes-Prieto A."/>
            <person name="Armbrust E.V."/>
            <person name="Aves S.J."/>
            <person name="Beiko R.G."/>
            <person name="Coutinho P."/>
            <person name="Dacks J.B."/>
            <person name="Durnford D.G."/>
            <person name="Fast N.M."/>
            <person name="Green B.R."/>
            <person name="Grisdale C.J."/>
            <person name="Hempel F."/>
            <person name="Henrissat B."/>
            <person name="Hoppner M.P."/>
            <person name="Ishida K."/>
            <person name="Kim E."/>
            <person name="Koreny L."/>
            <person name="Kroth P.G."/>
            <person name="Liu Y."/>
            <person name="Malik S.B."/>
            <person name="Maier U.G."/>
            <person name="McRose D."/>
            <person name="Mock T."/>
            <person name="Neilson J.A."/>
            <person name="Onodera N.T."/>
            <person name="Poole A.M."/>
            <person name="Pritham E.J."/>
            <person name="Richards T.A."/>
            <person name="Rocap G."/>
            <person name="Roy S.W."/>
            <person name="Sarai C."/>
            <person name="Schaack S."/>
            <person name="Shirato S."/>
            <person name="Slamovits C.H."/>
            <person name="Spencer D.F."/>
            <person name="Suzuki S."/>
            <person name="Worden A.Z."/>
            <person name="Zauner S."/>
            <person name="Barry K."/>
            <person name="Bell C."/>
            <person name="Bharti A.K."/>
            <person name="Crow J.A."/>
            <person name="Grimwood J."/>
            <person name="Kramer R."/>
            <person name="Lindquist E."/>
            <person name="Lucas S."/>
            <person name="Salamov A."/>
            <person name="McFadden G.I."/>
            <person name="Lane C.E."/>
            <person name="Keeling P.J."/>
            <person name="Gray M.W."/>
            <person name="Grigoriev I.V."/>
            <person name="Archibald J.M."/>
        </authorList>
    </citation>
    <scope>NUCLEOTIDE SEQUENCE</scope>
    <source>
        <strain evidence="4 6">CCMP2712</strain>
    </source>
</reference>
<dbReference type="KEGG" id="gtt:GUITHDRAFT_49110"/>